<dbReference type="EMBL" id="JAFLNC010000002">
    <property type="protein sequence ID" value="MBO0333643.1"/>
    <property type="molecule type" value="Genomic_DNA"/>
</dbReference>
<dbReference type="PANTHER" id="PTHR35446">
    <property type="entry name" value="SI:CH211-175M2.5"/>
    <property type="match status" value="1"/>
</dbReference>
<organism evidence="2 3">
    <name type="scientific">Sneathiella sedimenti</name>
    <dbReference type="NCBI Taxonomy" id="2816034"/>
    <lineage>
        <taxon>Bacteria</taxon>
        <taxon>Pseudomonadati</taxon>
        <taxon>Pseudomonadota</taxon>
        <taxon>Alphaproteobacteria</taxon>
        <taxon>Sneathiellales</taxon>
        <taxon>Sneathiellaceae</taxon>
        <taxon>Sneathiella</taxon>
    </lineage>
</organism>
<proteinExistence type="predicted"/>
<dbReference type="SUPFAM" id="SSF69118">
    <property type="entry name" value="AhpD-like"/>
    <property type="match status" value="1"/>
</dbReference>
<dbReference type="RefSeq" id="WP_207044211.1">
    <property type="nucleotide sequence ID" value="NZ_JAFLNC010000002.1"/>
</dbReference>
<comment type="caution">
    <text evidence="2">The sequence shown here is derived from an EMBL/GenBank/DDBJ whole genome shotgun (WGS) entry which is preliminary data.</text>
</comment>
<keyword evidence="2" id="KW-0575">Peroxidase</keyword>
<dbReference type="InterPro" id="IPR003779">
    <property type="entry name" value="CMD-like"/>
</dbReference>
<sequence length="192" mass="21612">MSQPKYVHALDIPVPAREELEEGTQKYFAVCEEKLGMVPNVLAAYSFDNAKLRAFSDMYGELMLGESGLTKLEREMIAVAVSSVNQCFYCLTAHGAAVRELSGDPILGELMVMNYRAAELPAKQRAMLDFAYKLTKTPNEMEESDRQALRDAGWTDRDIWDISATVSFFNMSNRMAMAIDMMPNEAYHSQAR</sequence>
<accession>A0ABS3F578</accession>
<dbReference type="Gene3D" id="1.20.1290.10">
    <property type="entry name" value="AhpD-like"/>
    <property type="match status" value="1"/>
</dbReference>
<evidence type="ECO:0000313" key="2">
    <source>
        <dbReference type="EMBL" id="MBO0333643.1"/>
    </source>
</evidence>
<name>A0ABS3F578_9PROT</name>
<protein>
    <submittedName>
        <fullName evidence="2">Peroxidase-related enzyme</fullName>
    </submittedName>
</protein>
<dbReference type="NCBIfam" id="TIGR00778">
    <property type="entry name" value="ahpD_dom"/>
    <property type="match status" value="1"/>
</dbReference>
<dbReference type="Pfam" id="PF02627">
    <property type="entry name" value="CMD"/>
    <property type="match status" value="1"/>
</dbReference>
<keyword evidence="3" id="KW-1185">Reference proteome</keyword>
<dbReference type="InterPro" id="IPR010195">
    <property type="entry name" value="Uncharacterised_peroxidase-rel"/>
</dbReference>
<dbReference type="InterPro" id="IPR029032">
    <property type="entry name" value="AhpD-like"/>
</dbReference>
<dbReference type="Gene3D" id="1.20.5.810">
    <property type="entry name" value="AhpD-like"/>
    <property type="match status" value="1"/>
</dbReference>
<dbReference type="PANTHER" id="PTHR35446:SF2">
    <property type="entry name" value="CARBOXYMUCONOLACTONE DECARBOXYLASE-LIKE DOMAIN-CONTAINING PROTEIN"/>
    <property type="match status" value="1"/>
</dbReference>
<evidence type="ECO:0000313" key="3">
    <source>
        <dbReference type="Proteomes" id="UP000664761"/>
    </source>
</evidence>
<keyword evidence="2" id="KW-0560">Oxidoreductase</keyword>
<dbReference type="Proteomes" id="UP000664761">
    <property type="component" value="Unassembled WGS sequence"/>
</dbReference>
<gene>
    <name evidence="2" type="ORF">J0X12_08465</name>
</gene>
<dbReference type="InterPro" id="IPR004675">
    <property type="entry name" value="AhpD_core"/>
</dbReference>
<feature type="domain" description="Carboxymuconolactone decarboxylase-like" evidence="1">
    <location>
        <begin position="52"/>
        <end position="100"/>
    </location>
</feature>
<dbReference type="GO" id="GO:0004601">
    <property type="term" value="F:peroxidase activity"/>
    <property type="evidence" value="ECO:0007669"/>
    <property type="project" value="UniProtKB-KW"/>
</dbReference>
<reference evidence="2 3" key="1">
    <citation type="submission" date="2021-03" db="EMBL/GenBank/DDBJ databases">
        <title>Sneathiella sp. CAU 1612 isolated from Kang Won-do.</title>
        <authorList>
            <person name="Kim W."/>
        </authorList>
    </citation>
    <scope>NUCLEOTIDE SEQUENCE [LARGE SCALE GENOMIC DNA]</scope>
    <source>
        <strain evidence="2 3">CAU 1612</strain>
    </source>
</reference>
<dbReference type="NCBIfam" id="TIGR01926">
    <property type="entry name" value="peroxid_rel"/>
    <property type="match status" value="1"/>
</dbReference>
<evidence type="ECO:0000259" key="1">
    <source>
        <dbReference type="Pfam" id="PF02627"/>
    </source>
</evidence>